<keyword evidence="1" id="KW-1133">Transmembrane helix</keyword>
<accession>A0A9X3IU64</accession>
<evidence type="ECO:0000256" key="1">
    <source>
        <dbReference type="SAM" id="Phobius"/>
    </source>
</evidence>
<keyword evidence="1" id="KW-0812">Transmembrane</keyword>
<sequence length="129" mass="13929">MSAFAAKAKVAWQVMSASYAGLLLLMLVSTFSTAPEAIESTGMMILTGLGIWLFKVAPLLLFVPGLIKGLPKTSAWLAYMIMLYFVLAVMLVFTPGAGGQGWLMVLLTMSIFMGAMLHTRWHKRAAAGL</sequence>
<comment type="caution">
    <text evidence="2">The sequence shown here is derived from an EMBL/GenBank/DDBJ whole genome shotgun (WGS) entry which is preliminary data.</text>
</comment>
<proteinExistence type="predicted"/>
<dbReference type="InterPro" id="IPR018643">
    <property type="entry name" value="DUF2069_membrane"/>
</dbReference>
<dbReference type="EMBL" id="JAPNOA010000029">
    <property type="protein sequence ID" value="MCY0965858.1"/>
    <property type="molecule type" value="Genomic_DNA"/>
</dbReference>
<reference evidence="2" key="1">
    <citation type="submission" date="2022-11" db="EMBL/GenBank/DDBJ databases">
        <title>Parathalassolutuus dongxingensis gen. nov., sp. nov., a novel member of family Oceanospirillaceae isolated from a coastal shrimp pond in Guangxi, China.</title>
        <authorList>
            <person name="Chen H."/>
        </authorList>
    </citation>
    <scope>NUCLEOTIDE SEQUENCE</scope>
    <source>
        <strain evidence="2">G-43</strain>
    </source>
</reference>
<dbReference type="RefSeq" id="WP_283174069.1">
    <property type="nucleotide sequence ID" value="NZ_JAPNOA010000029.1"/>
</dbReference>
<dbReference type="AlphaFoldDB" id="A0A9X3IU64"/>
<dbReference type="Proteomes" id="UP001150830">
    <property type="component" value="Unassembled WGS sequence"/>
</dbReference>
<feature type="transmembrane region" description="Helical" evidence="1">
    <location>
        <begin position="43"/>
        <end position="63"/>
    </location>
</feature>
<dbReference type="Pfam" id="PF09842">
    <property type="entry name" value="DUF2069"/>
    <property type="match status" value="1"/>
</dbReference>
<evidence type="ECO:0000313" key="2">
    <source>
        <dbReference type="EMBL" id="MCY0965858.1"/>
    </source>
</evidence>
<name>A0A9X3IU64_9GAMM</name>
<keyword evidence="1" id="KW-0472">Membrane</keyword>
<organism evidence="2 3">
    <name type="scientific">Parathalassolituus penaei</name>
    <dbReference type="NCBI Taxonomy" id="2997323"/>
    <lineage>
        <taxon>Bacteria</taxon>
        <taxon>Pseudomonadati</taxon>
        <taxon>Pseudomonadota</taxon>
        <taxon>Gammaproteobacteria</taxon>
        <taxon>Oceanospirillales</taxon>
        <taxon>Oceanospirillaceae</taxon>
        <taxon>Parathalassolituus</taxon>
    </lineage>
</organism>
<gene>
    <name evidence="2" type="ORF">OUO13_11720</name>
</gene>
<evidence type="ECO:0000313" key="3">
    <source>
        <dbReference type="Proteomes" id="UP001150830"/>
    </source>
</evidence>
<feature type="transmembrane region" description="Helical" evidence="1">
    <location>
        <begin position="75"/>
        <end position="93"/>
    </location>
</feature>
<feature type="transmembrane region" description="Helical" evidence="1">
    <location>
        <begin position="99"/>
        <end position="117"/>
    </location>
</feature>
<keyword evidence="3" id="KW-1185">Reference proteome</keyword>
<protein>
    <submittedName>
        <fullName evidence="2">DUF2069 domain-containing protein</fullName>
    </submittedName>
</protein>